<keyword evidence="2" id="KW-1185">Reference proteome</keyword>
<organism evidence="1 2">
    <name type="scientific">Arachis hypogaea</name>
    <name type="common">Peanut</name>
    <dbReference type="NCBI Taxonomy" id="3818"/>
    <lineage>
        <taxon>Eukaryota</taxon>
        <taxon>Viridiplantae</taxon>
        <taxon>Streptophyta</taxon>
        <taxon>Embryophyta</taxon>
        <taxon>Tracheophyta</taxon>
        <taxon>Spermatophyta</taxon>
        <taxon>Magnoliopsida</taxon>
        <taxon>eudicotyledons</taxon>
        <taxon>Gunneridae</taxon>
        <taxon>Pentapetalae</taxon>
        <taxon>rosids</taxon>
        <taxon>fabids</taxon>
        <taxon>Fabales</taxon>
        <taxon>Fabaceae</taxon>
        <taxon>Papilionoideae</taxon>
        <taxon>50 kb inversion clade</taxon>
        <taxon>dalbergioids sensu lato</taxon>
        <taxon>Dalbergieae</taxon>
        <taxon>Pterocarpus clade</taxon>
        <taxon>Arachis</taxon>
    </lineage>
</organism>
<proteinExistence type="predicted"/>
<sequence>MPYWAGTGFTELELYHLLCIRVSSFGQNMESLKLLRLIRIFISNSYMSNLGYIV</sequence>
<protein>
    <submittedName>
        <fullName evidence="1">Uncharacterized protein</fullName>
    </submittedName>
</protein>
<dbReference type="Proteomes" id="UP000289738">
    <property type="component" value="Chromosome B04"/>
</dbReference>
<evidence type="ECO:0000313" key="2">
    <source>
        <dbReference type="Proteomes" id="UP000289738"/>
    </source>
</evidence>
<reference evidence="1 2" key="1">
    <citation type="submission" date="2019-01" db="EMBL/GenBank/DDBJ databases">
        <title>Sequencing of cultivated peanut Arachis hypogaea provides insights into genome evolution and oil improvement.</title>
        <authorList>
            <person name="Chen X."/>
        </authorList>
    </citation>
    <scope>NUCLEOTIDE SEQUENCE [LARGE SCALE GENOMIC DNA]</scope>
    <source>
        <strain evidence="2">cv. Fuhuasheng</strain>
        <tissue evidence="1">Leaves</tissue>
    </source>
</reference>
<evidence type="ECO:0000313" key="1">
    <source>
        <dbReference type="EMBL" id="RYR12276.1"/>
    </source>
</evidence>
<dbReference type="AlphaFoldDB" id="A0A444ZDL5"/>
<comment type="caution">
    <text evidence="1">The sequence shown here is derived from an EMBL/GenBank/DDBJ whole genome shotgun (WGS) entry which is preliminary data.</text>
</comment>
<accession>A0A444ZDL5</accession>
<gene>
    <name evidence="1" type="ORF">Ahy_B04g069808</name>
</gene>
<dbReference type="EMBL" id="SDMP01000014">
    <property type="protein sequence ID" value="RYR12276.1"/>
    <property type="molecule type" value="Genomic_DNA"/>
</dbReference>
<name>A0A444ZDL5_ARAHY</name>